<sequence>MSENQWHRRKSSETWLDAWRSSDFWKRNQPESHFHGLATVGTLFATAVLQLARERGLRRIIDIGAGHGALLNRLHTLDPTLDLVGIDQRPQPPGCPGTWWMSQWSTDSWSPGLEPLATEPALIVALELLDDIPAPVVQRVDGVWRHQCPDGSLGPAIHDAEVSWLEHWWDEGVPHAEVGHGRDSAWTAIARAASPGSTLLMVDYGHIQGERRPTFTAHRAGHMIDPARLEPSDVGSVNLTAHVAVDAVDAAMRNAGAELHAMDRVRNVIAQVDSLAPHAPSAPDALTDLARRGERHFYNGPAGDFWWLCHTMGPCARRTTS</sequence>
<keyword evidence="4" id="KW-1185">Reference proteome</keyword>
<accession>A0A542ZCQ5</accession>
<proteinExistence type="predicted"/>
<evidence type="ECO:0000313" key="4">
    <source>
        <dbReference type="Proteomes" id="UP000316196"/>
    </source>
</evidence>
<dbReference type="SUPFAM" id="SSF53335">
    <property type="entry name" value="S-adenosyl-L-methionine-dependent methyltransferases"/>
    <property type="match status" value="1"/>
</dbReference>
<evidence type="ECO:0000313" key="3">
    <source>
        <dbReference type="EMBL" id="TQL58126.1"/>
    </source>
</evidence>
<dbReference type="InterPro" id="IPR029063">
    <property type="entry name" value="SAM-dependent_MTases_sf"/>
</dbReference>
<dbReference type="EMBL" id="VFOR01000002">
    <property type="protein sequence ID" value="TQL58126.1"/>
    <property type="molecule type" value="Genomic_DNA"/>
</dbReference>
<comment type="caution">
    <text evidence="3">The sequence shown here is derived from an EMBL/GenBank/DDBJ whole genome shotgun (WGS) entry which is preliminary data.</text>
</comment>
<dbReference type="AlphaFoldDB" id="A0A542ZCQ5"/>
<dbReference type="Gene3D" id="3.40.50.12710">
    <property type="match status" value="1"/>
</dbReference>
<protein>
    <recommendedName>
        <fullName evidence="5">SAM-dependent MidA family methyltransferase</fullName>
    </recommendedName>
</protein>
<dbReference type="InterPro" id="IPR038375">
    <property type="entry name" value="NDUFAF7_sf"/>
</dbReference>
<gene>
    <name evidence="3" type="ORF">FB460_1979</name>
</gene>
<name>A0A542ZCQ5_9ACTN</name>
<evidence type="ECO:0008006" key="5">
    <source>
        <dbReference type="Google" id="ProtNLM"/>
    </source>
</evidence>
<keyword evidence="2" id="KW-0808">Transferase</keyword>
<dbReference type="InterPro" id="IPR003788">
    <property type="entry name" value="NDUFAF7"/>
</dbReference>
<keyword evidence="1" id="KW-0489">Methyltransferase</keyword>
<dbReference type="GO" id="GO:0032259">
    <property type="term" value="P:methylation"/>
    <property type="evidence" value="ECO:0007669"/>
    <property type="project" value="UniProtKB-KW"/>
</dbReference>
<reference evidence="3 4" key="1">
    <citation type="submission" date="2019-06" db="EMBL/GenBank/DDBJ databases">
        <title>Sequencing the genomes of 1000 actinobacteria strains.</title>
        <authorList>
            <person name="Klenk H.-P."/>
        </authorList>
    </citation>
    <scope>NUCLEOTIDE SEQUENCE [LARGE SCALE GENOMIC DNA]</scope>
    <source>
        <strain evidence="3 4">DSM 8251</strain>
    </source>
</reference>
<dbReference type="Pfam" id="PF02636">
    <property type="entry name" value="Methyltransf_28"/>
    <property type="match status" value="1"/>
</dbReference>
<evidence type="ECO:0000256" key="1">
    <source>
        <dbReference type="ARBA" id="ARBA00022603"/>
    </source>
</evidence>
<evidence type="ECO:0000256" key="2">
    <source>
        <dbReference type="ARBA" id="ARBA00022679"/>
    </source>
</evidence>
<dbReference type="Proteomes" id="UP000316196">
    <property type="component" value="Unassembled WGS sequence"/>
</dbReference>
<dbReference type="GO" id="GO:0008168">
    <property type="term" value="F:methyltransferase activity"/>
    <property type="evidence" value="ECO:0007669"/>
    <property type="project" value="UniProtKB-KW"/>
</dbReference>
<organism evidence="3 4">
    <name type="scientific">Propioniferax innocua</name>
    <dbReference type="NCBI Taxonomy" id="1753"/>
    <lineage>
        <taxon>Bacteria</taxon>
        <taxon>Bacillati</taxon>
        <taxon>Actinomycetota</taxon>
        <taxon>Actinomycetes</taxon>
        <taxon>Propionibacteriales</taxon>
        <taxon>Propionibacteriaceae</taxon>
        <taxon>Propioniferax</taxon>
    </lineage>
</organism>